<evidence type="ECO:0000313" key="2">
    <source>
        <dbReference type="EMBL" id="KAG8472882.1"/>
    </source>
</evidence>
<dbReference type="EMBL" id="JAHUZN010000013">
    <property type="protein sequence ID" value="KAG8472882.1"/>
    <property type="molecule type" value="Genomic_DNA"/>
</dbReference>
<dbReference type="Proteomes" id="UP000701853">
    <property type="component" value="Chromosome 13"/>
</dbReference>
<gene>
    <name evidence="2" type="ORF">CXB51_034866</name>
</gene>
<dbReference type="AlphaFoldDB" id="A0A8J6CF95"/>
<feature type="compositionally biased region" description="Basic and acidic residues" evidence="1">
    <location>
        <begin position="238"/>
        <end position="248"/>
    </location>
</feature>
<accession>A0A8J6CF95</accession>
<feature type="region of interest" description="Disordered" evidence="1">
    <location>
        <begin position="1"/>
        <end position="25"/>
    </location>
</feature>
<protein>
    <submittedName>
        <fullName evidence="2">Uncharacterized protein</fullName>
    </submittedName>
</protein>
<feature type="compositionally biased region" description="Basic and acidic residues" evidence="1">
    <location>
        <begin position="16"/>
        <end position="25"/>
    </location>
</feature>
<dbReference type="OrthoDB" id="1416487at2759"/>
<evidence type="ECO:0000256" key="1">
    <source>
        <dbReference type="SAM" id="MobiDB-lite"/>
    </source>
</evidence>
<proteinExistence type="predicted"/>
<comment type="caution">
    <text evidence="2">The sequence shown here is derived from an EMBL/GenBank/DDBJ whole genome shotgun (WGS) entry which is preliminary data.</text>
</comment>
<feature type="compositionally biased region" description="Low complexity" evidence="1">
    <location>
        <begin position="203"/>
        <end position="232"/>
    </location>
</feature>
<name>A0A8J6CF95_9ROSI</name>
<evidence type="ECO:0000313" key="3">
    <source>
        <dbReference type="Proteomes" id="UP000701853"/>
    </source>
</evidence>
<keyword evidence="3" id="KW-1185">Reference proteome</keyword>
<sequence length="296" mass="33421">MSGWSNIYEKRRSHGSAREYHGERTSKFIPSESEFTLRGAIPKLARSKSSKQPNISNSFLKTLRRKIGEAVPDVYLDSEYQQVLDWVNGLKTHWKELGATLMCDGYFLNPQFRFGVEHSENVLIETLKGTRSVIERLEPSLDTQLRMINQLLLFRDKHETFDTPQAQRAWKQMNPEKENSFLDGENVGVLSMDTSDDEMNVDQSQQKNLSHSSSSAMPSQSGNGPNGGSLSPIDDDDGHSGDKVEIRSSNRYGGEYGVRTTSGHFRDISKFDGNMFPELRRGRSEPRAPCNNLNPA</sequence>
<organism evidence="2 3">
    <name type="scientific">Gossypium anomalum</name>
    <dbReference type="NCBI Taxonomy" id="47600"/>
    <lineage>
        <taxon>Eukaryota</taxon>
        <taxon>Viridiplantae</taxon>
        <taxon>Streptophyta</taxon>
        <taxon>Embryophyta</taxon>
        <taxon>Tracheophyta</taxon>
        <taxon>Spermatophyta</taxon>
        <taxon>Magnoliopsida</taxon>
        <taxon>eudicotyledons</taxon>
        <taxon>Gunneridae</taxon>
        <taxon>Pentapetalae</taxon>
        <taxon>rosids</taxon>
        <taxon>malvids</taxon>
        <taxon>Malvales</taxon>
        <taxon>Malvaceae</taxon>
        <taxon>Malvoideae</taxon>
        <taxon>Gossypium</taxon>
    </lineage>
</organism>
<feature type="region of interest" description="Disordered" evidence="1">
    <location>
        <begin position="165"/>
        <end position="296"/>
    </location>
</feature>
<reference evidence="2 3" key="1">
    <citation type="journal article" date="2021" name="bioRxiv">
        <title>The Gossypium anomalum genome as a resource for cotton improvement and evolutionary analysis of hybrid incompatibility.</title>
        <authorList>
            <person name="Grover C.E."/>
            <person name="Yuan D."/>
            <person name="Arick M.A."/>
            <person name="Miller E.R."/>
            <person name="Hu G."/>
            <person name="Peterson D.G."/>
            <person name="Wendel J.F."/>
            <person name="Udall J.A."/>
        </authorList>
    </citation>
    <scope>NUCLEOTIDE SEQUENCE [LARGE SCALE GENOMIC DNA]</scope>
    <source>
        <strain evidence="2">JFW-Udall</strain>
        <tissue evidence="2">Leaf</tissue>
    </source>
</reference>